<gene>
    <name evidence="4" type="ORF">BGW36DRAFT_392225</name>
</gene>
<feature type="compositionally biased region" description="Basic and acidic residues" evidence="2">
    <location>
        <begin position="1"/>
        <end position="11"/>
    </location>
</feature>
<accession>A0AAD4KD59</accession>
<feature type="compositionally biased region" description="Polar residues" evidence="2">
    <location>
        <begin position="64"/>
        <end position="76"/>
    </location>
</feature>
<evidence type="ECO:0000256" key="2">
    <source>
        <dbReference type="SAM" id="MobiDB-lite"/>
    </source>
</evidence>
<reference evidence="4" key="1">
    <citation type="submission" date="2021-12" db="EMBL/GenBank/DDBJ databases">
        <title>Convergent genome expansion in fungi linked to evolution of root-endophyte symbiosis.</title>
        <authorList>
            <consortium name="DOE Joint Genome Institute"/>
            <person name="Ke Y.-H."/>
            <person name="Bonito G."/>
            <person name="Liao H.-L."/>
            <person name="Looney B."/>
            <person name="Rojas-Flechas A."/>
            <person name="Nash J."/>
            <person name="Hameed K."/>
            <person name="Schadt C."/>
            <person name="Martin F."/>
            <person name="Crous P.W."/>
            <person name="Miettinen O."/>
            <person name="Magnuson J.K."/>
            <person name="Labbe J."/>
            <person name="Jacobson D."/>
            <person name="Doktycz M.J."/>
            <person name="Veneault-Fourrey C."/>
            <person name="Kuo A."/>
            <person name="Mondo S."/>
            <person name="Calhoun S."/>
            <person name="Riley R."/>
            <person name="Ohm R."/>
            <person name="LaButti K."/>
            <person name="Andreopoulos B."/>
            <person name="Pangilinan J."/>
            <person name="Nolan M."/>
            <person name="Tritt A."/>
            <person name="Clum A."/>
            <person name="Lipzen A."/>
            <person name="Daum C."/>
            <person name="Barry K."/>
            <person name="Grigoriev I.V."/>
            <person name="Vilgalys R."/>
        </authorList>
    </citation>
    <scope>NUCLEOTIDE SEQUENCE</scope>
    <source>
        <strain evidence="4">PMI_201</strain>
    </source>
</reference>
<sequence length="772" mass="86699">MLIKHIADPVSERTAPSPVISNTTNMASNTGSPSTTQYTPSSTPSTVRYRDPDYPLPSIERDTTSTSAYSQSNTPLLPSVSPHAEALRQGSEYGSLDQRLQNLELHSVHPQRSISSPENTASQRERSIASPTPSIHVTPTASATYSHHSTANAGIEGLAHGVSALQTSPSHRRAQSAQPNNHLRHDSVDGSRAIRHSTASPSRRRRSSSGINRSTHRVEDEEPPQALFHERRIQEALTNARNVTGRLARVLSEANLHQEQGSSIQSMCQHAIRLSTFEPPSRRIVGLVGDSGVGKSSLINSLLDKVEFARASNSGAACTCVVTEYHFHDRDDYSIDIDYFTVQELRTQFEQLLSAYREHESTTEDDVRQAMRQKADLAKSTFQASFRYKLDDDPELLGTLPFDQAINKMMVWVLEVVPGLDTRDRDTRESFEDINQCSNRLRILTSDTEERDQACLWPFIRKLKVHMKAYILSKGLILADLPGLRDLNYARQNVTERYIRQCDQLFAITRIGRATTDAGVQEVFELARRASLSNVGVVCTQSDDIRLSEANNDWPDERVTISGMEEDIARKQRELASLNEDIDELNDLLLRSTDDAQELLELLRERDRVMKSLDGSEFELRRHIITVRNRRVCSDLQRRYSTHPDLQIFCVSNTIYSQERNKPVQESLPFLNLSGILGLRRYCIGIVAESHLRASTEYIKNEIPALLGSVELWIQAASVNTNAERKQQITDAVSVIQSELDGLTSPVSRISDITDQITSSFDDQLQQYMSAF</sequence>
<feature type="domain" description="Dynamin N-terminal" evidence="3">
    <location>
        <begin position="285"/>
        <end position="537"/>
    </location>
</feature>
<protein>
    <recommendedName>
        <fullName evidence="3">Dynamin N-terminal domain-containing protein</fullName>
    </recommendedName>
</protein>
<feature type="compositionally biased region" description="Polar residues" evidence="2">
    <location>
        <begin position="129"/>
        <end position="146"/>
    </location>
</feature>
<feature type="region of interest" description="Disordered" evidence="2">
    <location>
        <begin position="1"/>
        <end position="86"/>
    </location>
</feature>
<dbReference type="PANTHER" id="PTHR36681">
    <property type="entry name" value="NUCLEAR GTPASE, GERMINAL CENTER-ASSOCIATED, TANDEM DUPLICATE 3"/>
    <property type="match status" value="1"/>
</dbReference>
<feature type="compositionally biased region" description="Low complexity" evidence="2">
    <location>
        <begin position="32"/>
        <end position="46"/>
    </location>
</feature>
<feature type="region of interest" description="Disordered" evidence="2">
    <location>
        <begin position="106"/>
        <end position="146"/>
    </location>
</feature>
<keyword evidence="5" id="KW-1185">Reference proteome</keyword>
<feature type="compositionally biased region" description="Polar residues" evidence="2">
    <location>
        <begin position="167"/>
        <end position="181"/>
    </location>
</feature>
<feature type="compositionally biased region" description="Polar residues" evidence="2">
    <location>
        <begin position="19"/>
        <end position="31"/>
    </location>
</feature>
<feature type="region of interest" description="Disordered" evidence="2">
    <location>
        <begin position="167"/>
        <end position="226"/>
    </location>
</feature>
<organism evidence="4 5">
    <name type="scientific">Talaromyces proteolyticus</name>
    <dbReference type="NCBI Taxonomy" id="1131652"/>
    <lineage>
        <taxon>Eukaryota</taxon>
        <taxon>Fungi</taxon>
        <taxon>Dikarya</taxon>
        <taxon>Ascomycota</taxon>
        <taxon>Pezizomycotina</taxon>
        <taxon>Eurotiomycetes</taxon>
        <taxon>Eurotiomycetidae</taxon>
        <taxon>Eurotiales</taxon>
        <taxon>Trichocomaceae</taxon>
        <taxon>Talaromyces</taxon>
        <taxon>Talaromyces sect. Bacilispori</taxon>
    </lineage>
</organism>
<feature type="compositionally biased region" description="Basic and acidic residues" evidence="2">
    <location>
        <begin position="48"/>
        <end position="63"/>
    </location>
</feature>
<name>A0AAD4KD59_9EURO</name>
<dbReference type="InterPro" id="IPR027417">
    <property type="entry name" value="P-loop_NTPase"/>
</dbReference>
<dbReference type="AlphaFoldDB" id="A0AAD4KD59"/>
<dbReference type="GeneID" id="70247960"/>
<dbReference type="Gene3D" id="3.40.50.300">
    <property type="entry name" value="P-loop containing nucleotide triphosphate hydrolases"/>
    <property type="match status" value="1"/>
</dbReference>
<evidence type="ECO:0000256" key="1">
    <source>
        <dbReference type="SAM" id="Coils"/>
    </source>
</evidence>
<feature type="coiled-coil region" evidence="1">
    <location>
        <begin position="561"/>
        <end position="602"/>
    </location>
</feature>
<dbReference type="SUPFAM" id="SSF52540">
    <property type="entry name" value="P-loop containing nucleoside triphosphate hydrolases"/>
    <property type="match status" value="2"/>
</dbReference>
<feature type="compositionally biased region" description="Polar residues" evidence="2">
    <location>
        <begin position="110"/>
        <end position="122"/>
    </location>
</feature>
<comment type="caution">
    <text evidence="4">The sequence shown here is derived from an EMBL/GenBank/DDBJ whole genome shotgun (WGS) entry which is preliminary data.</text>
</comment>
<keyword evidence="1" id="KW-0175">Coiled coil</keyword>
<dbReference type="Proteomes" id="UP001201262">
    <property type="component" value="Unassembled WGS sequence"/>
</dbReference>
<evidence type="ECO:0000313" key="4">
    <source>
        <dbReference type="EMBL" id="KAH8688821.1"/>
    </source>
</evidence>
<dbReference type="EMBL" id="JAJTJA010000017">
    <property type="protein sequence ID" value="KAH8688821.1"/>
    <property type="molecule type" value="Genomic_DNA"/>
</dbReference>
<dbReference type="InterPro" id="IPR045063">
    <property type="entry name" value="Dynamin_N"/>
</dbReference>
<dbReference type="PANTHER" id="PTHR36681:SF3">
    <property type="entry name" value="NUCLEAR GTPASE, GERMINAL CENTER-ASSOCIATED, TANDEM DUPLICATE 3"/>
    <property type="match status" value="1"/>
</dbReference>
<proteinExistence type="predicted"/>
<dbReference type="Pfam" id="PF00350">
    <property type="entry name" value="Dynamin_N"/>
    <property type="match status" value="1"/>
</dbReference>
<evidence type="ECO:0000259" key="3">
    <source>
        <dbReference type="Pfam" id="PF00350"/>
    </source>
</evidence>
<dbReference type="RefSeq" id="XP_046065293.1">
    <property type="nucleotide sequence ID" value="XM_046217673.1"/>
</dbReference>
<evidence type="ECO:0000313" key="5">
    <source>
        <dbReference type="Proteomes" id="UP001201262"/>
    </source>
</evidence>